<accession>A0A1V4IL34</accession>
<keyword evidence="2 8" id="KW-0597">Phosphoprotein</keyword>
<evidence type="ECO:0000259" key="11">
    <source>
        <dbReference type="PROSITE" id="PS51755"/>
    </source>
</evidence>
<dbReference type="SUPFAM" id="SSF52172">
    <property type="entry name" value="CheY-like"/>
    <property type="match status" value="1"/>
</dbReference>
<comment type="function">
    <text evidence="7">May play the central regulatory role in sporulation. It may be an element of the effector pathway responsible for the activation of sporulation genes in response to nutritional stress. Spo0A may act in concert with spo0H (a sigma factor) to control the expression of some genes that are critical to the sporulation process.</text>
</comment>
<dbReference type="InterPro" id="IPR039420">
    <property type="entry name" value="WalR-like"/>
</dbReference>
<dbReference type="SMART" id="SM00448">
    <property type="entry name" value="REC"/>
    <property type="match status" value="1"/>
</dbReference>
<evidence type="ECO:0000256" key="6">
    <source>
        <dbReference type="ARBA" id="ARBA00023163"/>
    </source>
</evidence>
<evidence type="ECO:0000259" key="10">
    <source>
        <dbReference type="PROSITE" id="PS50110"/>
    </source>
</evidence>
<organism evidence="12 13">
    <name type="scientific">Clostridium oryzae</name>
    <dbReference type="NCBI Taxonomy" id="1450648"/>
    <lineage>
        <taxon>Bacteria</taxon>
        <taxon>Bacillati</taxon>
        <taxon>Bacillota</taxon>
        <taxon>Clostridia</taxon>
        <taxon>Eubacteriales</taxon>
        <taxon>Clostridiaceae</taxon>
        <taxon>Clostridium</taxon>
    </lineage>
</organism>
<dbReference type="SMART" id="SM00862">
    <property type="entry name" value="Trans_reg_C"/>
    <property type="match status" value="1"/>
</dbReference>
<dbReference type="InterPro" id="IPR036388">
    <property type="entry name" value="WH-like_DNA-bd_sf"/>
</dbReference>
<proteinExistence type="predicted"/>
<evidence type="ECO:0000256" key="1">
    <source>
        <dbReference type="ARBA" id="ARBA00018672"/>
    </source>
</evidence>
<feature type="DNA-binding region" description="OmpR/PhoB-type" evidence="9">
    <location>
        <begin position="129"/>
        <end position="228"/>
    </location>
</feature>
<keyword evidence="5 9" id="KW-0238">DNA-binding</keyword>
<dbReference type="InterPro" id="IPR001867">
    <property type="entry name" value="OmpR/PhoB-type_DNA-bd"/>
</dbReference>
<comment type="caution">
    <text evidence="12">The sequence shown here is derived from an EMBL/GenBank/DDBJ whole genome shotgun (WGS) entry which is preliminary data.</text>
</comment>
<dbReference type="InterPro" id="IPR001789">
    <property type="entry name" value="Sig_transdc_resp-reg_receiver"/>
</dbReference>
<dbReference type="EMBL" id="MZGV01000028">
    <property type="protein sequence ID" value="OPJ60741.1"/>
    <property type="molecule type" value="Genomic_DNA"/>
</dbReference>
<dbReference type="Gene3D" id="3.40.50.2300">
    <property type="match status" value="1"/>
</dbReference>
<evidence type="ECO:0000256" key="5">
    <source>
        <dbReference type="ARBA" id="ARBA00023125"/>
    </source>
</evidence>
<keyword evidence="6" id="KW-0804">Transcription</keyword>
<evidence type="ECO:0000256" key="9">
    <source>
        <dbReference type="PROSITE-ProRule" id="PRU01091"/>
    </source>
</evidence>
<sequence length="232" mass="26971">MINNILIVDDDKDIVDMLSTYFEKEGYAVQCAYDGQEGLDFLKRESFSLVLLDVMMPNMDGYTMLSKMREFTQVPVILLTAKGQQMDKVLGFMKGCDDYVIKPFDFTELSFRIKAILKRAEYGQMNHKDNILYVKDLEINIEEHTVIRDEYQISLTNKEFEILALLAANKGKVFSTRNIYELIWKEDFLENDNSVLAHIKNLREKIGDKVKGSKYIKTIWGVGYKIEKDQKS</sequence>
<keyword evidence="4" id="KW-0805">Transcription regulation</keyword>
<evidence type="ECO:0000313" key="13">
    <source>
        <dbReference type="Proteomes" id="UP000190080"/>
    </source>
</evidence>
<dbReference type="GO" id="GO:0032993">
    <property type="term" value="C:protein-DNA complex"/>
    <property type="evidence" value="ECO:0007669"/>
    <property type="project" value="TreeGrafter"/>
</dbReference>
<dbReference type="GO" id="GO:0000156">
    <property type="term" value="F:phosphorelay response regulator activity"/>
    <property type="evidence" value="ECO:0007669"/>
    <property type="project" value="TreeGrafter"/>
</dbReference>
<evidence type="ECO:0000256" key="7">
    <source>
        <dbReference type="ARBA" id="ARBA00024867"/>
    </source>
</evidence>
<evidence type="ECO:0000313" key="12">
    <source>
        <dbReference type="EMBL" id="OPJ60741.1"/>
    </source>
</evidence>
<dbReference type="GO" id="GO:0005829">
    <property type="term" value="C:cytosol"/>
    <property type="evidence" value="ECO:0007669"/>
    <property type="project" value="TreeGrafter"/>
</dbReference>
<dbReference type="Pfam" id="PF00486">
    <property type="entry name" value="Trans_reg_C"/>
    <property type="match status" value="1"/>
</dbReference>
<protein>
    <recommendedName>
        <fullName evidence="1">Stage 0 sporulation protein A homolog</fullName>
    </recommendedName>
</protein>
<dbReference type="FunFam" id="3.40.50.2300:FF:000001">
    <property type="entry name" value="DNA-binding response regulator PhoB"/>
    <property type="match status" value="1"/>
</dbReference>
<dbReference type="InterPro" id="IPR011006">
    <property type="entry name" value="CheY-like_superfamily"/>
</dbReference>
<dbReference type="Proteomes" id="UP000190080">
    <property type="component" value="Unassembled WGS sequence"/>
</dbReference>
<dbReference type="PANTHER" id="PTHR48111:SF10">
    <property type="entry name" value="STAGE 0 SPORULATION PROTEIN A HOMOLOG"/>
    <property type="match status" value="1"/>
</dbReference>
<evidence type="ECO:0000256" key="4">
    <source>
        <dbReference type="ARBA" id="ARBA00023015"/>
    </source>
</evidence>
<dbReference type="Gene3D" id="1.10.10.10">
    <property type="entry name" value="Winged helix-like DNA-binding domain superfamily/Winged helix DNA-binding domain"/>
    <property type="match status" value="1"/>
</dbReference>
<dbReference type="GO" id="GO:0000976">
    <property type="term" value="F:transcription cis-regulatory region binding"/>
    <property type="evidence" value="ECO:0007669"/>
    <property type="project" value="TreeGrafter"/>
</dbReference>
<keyword evidence="13" id="KW-1185">Reference proteome</keyword>
<evidence type="ECO:0000256" key="2">
    <source>
        <dbReference type="ARBA" id="ARBA00022553"/>
    </source>
</evidence>
<evidence type="ECO:0000256" key="3">
    <source>
        <dbReference type="ARBA" id="ARBA00023012"/>
    </source>
</evidence>
<dbReference type="Pfam" id="PF00072">
    <property type="entry name" value="Response_reg"/>
    <property type="match status" value="1"/>
</dbReference>
<dbReference type="STRING" id="1450648.CLORY_26090"/>
<evidence type="ECO:0000256" key="8">
    <source>
        <dbReference type="PROSITE-ProRule" id="PRU00169"/>
    </source>
</evidence>
<dbReference type="Gene3D" id="6.10.250.690">
    <property type="match status" value="1"/>
</dbReference>
<dbReference type="FunFam" id="1.10.10.10:FF:000018">
    <property type="entry name" value="DNA-binding response regulator ResD"/>
    <property type="match status" value="1"/>
</dbReference>
<dbReference type="PANTHER" id="PTHR48111">
    <property type="entry name" value="REGULATOR OF RPOS"/>
    <property type="match status" value="1"/>
</dbReference>
<reference evidence="12 13" key="1">
    <citation type="submission" date="2017-03" db="EMBL/GenBank/DDBJ databases">
        <title>Genome sequence of Clostridium oryzae DSM 28571.</title>
        <authorList>
            <person name="Poehlein A."/>
            <person name="Daniel R."/>
        </authorList>
    </citation>
    <scope>NUCLEOTIDE SEQUENCE [LARGE SCALE GENOMIC DNA]</scope>
    <source>
        <strain evidence="12 13">DSM 28571</strain>
    </source>
</reference>
<dbReference type="OrthoDB" id="4127888at2"/>
<dbReference type="AlphaFoldDB" id="A0A1V4IL34"/>
<keyword evidence="3" id="KW-0902">Two-component regulatory system</keyword>
<dbReference type="CDD" id="cd00383">
    <property type="entry name" value="trans_reg_C"/>
    <property type="match status" value="1"/>
</dbReference>
<dbReference type="GO" id="GO:0006355">
    <property type="term" value="P:regulation of DNA-templated transcription"/>
    <property type="evidence" value="ECO:0007669"/>
    <property type="project" value="InterPro"/>
</dbReference>
<feature type="domain" description="Response regulatory" evidence="10">
    <location>
        <begin position="4"/>
        <end position="117"/>
    </location>
</feature>
<name>A0A1V4IL34_9CLOT</name>
<feature type="domain" description="OmpR/PhoB-type" evidence="11">
    <location>
        <begin position="129"/>
        <end position="228"/>
    </location>
</feature>
<dbReference type="PROSITE" id="PS50110">
    <property type="entry name" value="RESPONSE_REGULATORY"/>
    <property type="match status" value="1"/>
</dbReference>
<dbReference type="PROSITE" id="PS51755">
    <property type="entry name" value="OMPR_PHOB"/>
    <property type="match status" value="1"/>
</dbReference>
<feature type="modified residue" description="4-aspartylphosphate" evidence="8">
    <location>
        <position position="53"/>
    </location>
</feature>
<gene>
    <name evidence="12" type="primary">srrA_6</name>
    <name evidence="12" type="ORF">CLORY_26090</name>
</gene>